<proteinExistence type="predicted"/>
<reference evidence="1" key="1">
    <citation type="journal article" date="2021" name="New Phytol.">
        <title>Evolutionary innovations through gain and loss of genes in the ectomycorrhizal Boletales.</title>
        <authorList>
            <person name="Wu G."/>
            <person name="Miyauchi S."/>
            <person name="Morin E."/>
            <person name="Kuo A."/>
            <person name="Drula E."/>
            <person name="Varga T."/>
            <person name="Kohler A."/>
            <person name="Feng B."/>
            <person name="Cao Y."/>
            <person name="Lipzen A."/>
            <person name="Daum C."/>
            <person name="Hundley H."/>
            <person name="Pangilinan J."/>
            <person name="Johnson J."/>
            <person name="Barry K."/>
            <person name="LaButti K."/>
            <person name="Ng V."/>
            <person name="Ahrendt S."/>
            <person name="Min B."/>
            <person name="Choi I.G."/>
            <person name="Park H."/>
            <person name="Plett J.M."/>
            <person name="Magnuson J."/>
            <person name="Spatafora J.W."/>
            <person name="Nagy L.G."/>
            <person name="Henrissat B."/>
            <person name="Grigoriev I.V."/>
            <person name="Yang Z.L."/>
            <person name="Xu J."/>
            <person name="Martin F.M."/>
        </authorList>
    </citation>
    <scope>NUCLEOTIDE SEQUENCE</scope>
    <source>
        <strain evidence="1">ATCC 28755</strain>
    </source>
</reference>
<protein>
    <submittedName>
        <fullName evidence="1">WD40-repeat-containing domain protein</fullName>
    </submittedName>
</protein>
<name>A0ACB8A513_9AGAM</name>
<dbReference type="Proteomes" id="UP000790377">
    <property type="component" value="Unassembled WGS sequence"/>
</dbReference>
<evidence type="ECO:0000313" key="2">
    <source>
        <dbReference type="Proteomes" id="UP000790377"/>
    </source>
</evidence>
<organism evidence="1 2">
    <name type="scientific">Hygrophoropsis aurantiaca</name>
    <dbReference type="NCBI Taxonomy" id="72124"/>
    <lineage>
        <taxon>Eukaryota</taxon>
        <taxon>Fungi</taxon>
        <taxon>Dikarya</taxon>
        <taxon>Basidiomycota</taxon>
        <taxon>Agaricomycotina</taxon>
        <taxon>Agaricomycetes</taxon>
        <taxon>Agaricomycetidae</taxon>
        <taxon>Boletales</taxon>
        <taxon>Coniophorineae</taxon>
        <taxon>Hygrophoropsidaceae</taxon>
        <taxon>Hygrophoropsis</taxon>
    </lineage>
</organism>
<dbReference type="EMBL" id="MU267845">
    <property type="protein sequence ID" value="KAH7908131.1"/>
    <property type="molecule type" value="Genomic_DNA"/>
</dbReference>
<keyword evidence="2" id="KW-1185">Reference proteome</keyword>
<comment type="caution">
    <text evidence="1">The sequence shown here is derived from an EMBL/GenBank/DDBJ whole genome shotgun (WGS) entry which is preliminary data.</text>
</comment>
<evidence type="ECO:0000313" key="1">
    <source>
        <dbReference type="EMBL" id="KAH7908131.1"/>
    </source>
</evidence>
<accession>A0ACB8A513</accession>
<gene>
    <name evidence="1" type="ORF">BJ138DRAFT_1013392</name>
</gene>
<sequence>MKSPVLSLQWDLKSKHKLFCGCQDGTFVMIADIKDTETMFEILTGIQAPIYCIDSHASSGNLAVGVGCEVHIAREMSKSAYVTFTVMPEPPSLPRHLVSDDTSEDRDNRVRARAISCWDINTRSALWVINPAHRHQHIGYAAISPNNLYILVSNLTNGLDLYPMGESNVLQSYRYATPADKNYPLTVDFLHDGNTIVCGSPTGKVPIWNTKTGVHMQTLSHDGLSYKRYLAHHLISVTYRSHGPGRLCKTRSFLSTYKIA</sequence>